<dbReference type="Proteomes" id="UP001284601">
    <property type="component" value="Unassembled WGS sequence"/>
</dbReference>
<dbReference type="Gene3D" id="2.40.30.10">
    <property type="entry name" value="Translation factors"/>
    <property type="match status" value="1"/>
</dbReference>
<dbReference type="InterPro" id="IPR017938">
    <property type="entry name" value="Riboflavin_synthase-like_b-brl"/>
</dbReference>
<dbReference type="InterPro" id="IPR007037">
    <property type="entry name" value="SIP_rossman_dom"/>
</dbReference>
<evidence type="ECO:0000313" key="3">
    <source>
        <dbReference type="Proteomes" id="UP001284601"/>
    </source>
</evidence>
<protein>
    <submittedName>
        <fullName evidence="2">Siderophore-interacting protein</fullName>
    </submittedName>
</protein>
<dbReference type="CDD" id="cd06193">
    <property type="entry name" value="siderophore_interacting"/>
    <property type="match status" value="1"/>
</dbReference>
<dbReference type="InterPro" id="IPR039261">
    <property type="entry name" value="FNR_nucleotide-bd"/>
</dbReference>
<proteinExistence type="predicted"/>
<keyword evidence="3" id="KW-1185">Reference proteome</keyword>
<dbReference type="PROSITE" id="PS51384">
    <property type="entry name" value="FAD_FR"/>
    <property type="match status" value="1"/>
</dbReference>
<evidence type="ECO:0000259" key="1">
    <source>
        <dbReference type="PROSITE" id="PS51384"/>
    </source>
</evidence>
<dbReference type="PANTHER" id="PTHR30157:SF0">
    <property type="entry name" value="NADPH-DEPENDENT FERRIC-CHELATE REDUCTASE"/>
    <property type="match status" value="1"/>
</dbReference>
<dbReference type="SUPFAM" id="SSF63380">
    <property type="entry name" value="Riboflavin synthase domain-like"/>
    <property type="match status" value="1"/>
</dbReference>
<evidence type="ECO:0000313" key="2">
    <source>
        <dbReference type="EMBL" id="MDW5598636.1"/>
    </source>
</evidence>
<sequence>MADSPVTTERPPKPARRTLLTHVVSIEPLTPGMLRIVVGGDDLDGFAVGDYTDHYVKLVLPPAGAPYSTPFDPEQVKATLPREQWPRMRTYTVRAFDPARKLLTLDFVVHGDEGLAGPWAAGAKVGDPLQLLGPGGGYAPDAEADWHLFVGDASVIPAIAASLARVPASVRARVVVQVDGPAEEQSLESAGELDVTWVHDASHGEETLLAALRALDFPAGRVHAFVHGEAGAVRAVRRHLVVERGIAKEALSASGYWKLTRTDEDWRAEKAEWNRQVAEDEAAAAS</sequence>
<gene>
    <name evidence="2" type="ORF">R7226_30020</name>
</gene>
<accession>A0ABU4HZ96</accession>
<name>A0ABU4HZ96_9ACTN</name>
<dbReference type="EMBL" id="JAWSTH010000160">
    <property type="protein sequence ID" value="MDW5598636.1"/>
    <property type="molecule type" value="Genomic_DNA"/>
</dbReference>
<dbReference type="Gene3D" id="3.40.50.80">
    <property type="entry name" value="Nucleotide-binding domain of ferredoxin-NADP reductase (FNR) module"/>
    <property type="match status" value="1"/>
</dbReference>
<dbReference type="Pfam" id="PF08021">
    <property type="entry name" value="FAD_binding_9"/>
    <property type="match status" value="1"/>
</dbReference>
<comment type="caution">
    <text evidence="2">The sequence shown here is derived from an EMBL/GenBank/DDBJ whole genome shotgun (WGS) entry which is preliminary data.</text>
</comment>
<dbReference type="Pfam" id="PF04954">
    <property type="entry name" value="SIP"/>
    <property type="match status" value="1"/>
</dbReference>
<dbReference type="InterPro" id="IPR013113">
    <property type="entry name" value="SIP_FAD-bd"/>
</dbReference>
<organism evidence="2 3">
    <name type="scientific">Conexibacter stalactiti</name>
    <dbReference type="NCBI Taxonomy" id="1940611"/>
    <lineage>
        <taxon>Bacteria</taxon>
        <taxon>Bacillati</taxon>
        <taxon>Actinomycetota</taxon>
        <taxon>Thermoleophilia</taxon>
        <taxon>Solirubrobacterales</taxon>
        <taxon>Conexibacteraceae</taxon>
        <taxon>Conexibacter</taxon>
    </lineage>
</organism>
<dbReference type="InterPro" id="IPR039374">
    <property type="entry name" value="SIP_fam"/>
</dbReference>
<feature type="domain" description="FAD-binding FR-type" evidence="1">
    <location>
        <begin position="16"/>
        <end position="141"/>
    </location>
</feature>
<dbReference type="InterPro" id="IPR017927">
    <property type="entry name" value="FAD-bd_FR_type"/>
</dbReference>
<dbReference type="PANTHER" id="PTHR30157">
    <property type="entry name" value="FERRIC REDUCTASE, NADPH-DEPENDENT"/>
    <property type="match status" value="1"/>
</dbReference>
<dbReference type="RefSeq" id="WP_318601173.1">
    <property type="nucleotide sequence ID" value="NZ_JAWSTH010000160.1"/>
</dbReference>
<reference evidence="3" key="1">
    <citation type="submission" date="2023-07" db="EMBL/GenBank/DDBJ databases">
        <title>Conexibacter stalactiti sp. nov., isolated from stalactites in a lava cave and emended description of the genus Conexibacter.</title>
        <authorList>
            <person name="Lee S.D."/>
        </authorList>
    </citation>
    <scope>NUCLEOTIDE SEQUENCE [LARGE SCALE GENOMIC DNA]</scope>
    <source>
        <strain evidence="3">KCTC 39840</strain>
    </source>
</reference>